<dbReference type="AlphaFoldDB" id="A0A2V2BI44"/>
<feature type="domain" description="DotM C-terminal cytoplasmic" evidence="3">
    <location>
        <begin position="181"/>
        <end position="356"/>
    </location>
</feature>
<accession>A0A2V2BI44</accession>
<keyword evidence="2" id="KW-1133">Transmembrane helix</keyword>
<feature type="transmembrane region" description="Helical" evidence="2">
    <location>
        <begin position="89"/>
        <end position="108"/>
    </location>
</feature>
<organism evidence="4 5">
    <name type="scientific">Pantoea allii</name>
    <dbReference type="NCBI Taxonomy" id="574096"/>
    <lineage>
        <taxon>Bacteria</taxon>
        <taxon>Pseudomonadati</taxon>
        <taxon>Pseudomonadota</taxon>
        <taxon>Gammaproteobacteria</taxon>
        <taxon>Enterobacterales</taxon>
        <taxon>Erwiniaceae</taxon>
        <taxon>Pantoea</taxon>
    </lineage>
</organism>
<dbReference type="EMBL" id="QGHF01000010">
    <property type="protein sequence ID" value="PWK94571.1"/>
    <property type="molecule type" value="Genomic_DNA"/>
</dbReference>
<evidence type="ECO:0000313" key="4">
    <source>
        <dbReference type="EMBL" id="PWK94571.1"/>
    </source>
</evidence>
<dbReference type="InterPro" id="IPR056464">
    <property type="entry name" value="DotM_C"/>
</dbReference>
<dbReference type="Proteomes" id="UP000245981">
    <property type="component" value="Unassembled WGS sequence"/>
</dbReference>
<proteinExistence type="predicted"/>
<feature type="region of interest" description="Disordered" evidence="1">
    <location>
        <begin position="375"/>
        <end position="399"/>
    </location>
</feature>
<evidence type="ECO:0000259" key="3">
    <source>
        <dbReference type="Pfam" id="PF23127"/>
    </source>
</evidence>
<evidence type="ECO:0000256" key="1">
    <source>
        <dbReference type="SAM" id="MobiDB-lite"/>
    </source>
</evidence>
<sequence length="399" mass="45647">MQTSSYHGGSDNEMMLPLVVLSLFALLCWLYFADFVRCSCWSLYWLWKLSEFPRIHYYAAERINLLAATYKTAGSVTLSQWTDVMNRTAGILFVPLIPLTVLGSWAIYKHPAFGFRSRRFIDVHTLPRIMAKFAPTIIPVLAGYKADGLMNDTSHEHAWAMKPEEFASENGLVRGKVLNREAARQLFDAQIGPAMLPPAQWRPYERALLAVFGLQVFADDRKAATRLLDDLNRSCMVRRWFRPTEFRSVPDWRISERHVARVLRCKGIEEWLAMHCSVRTALVGLYGRRLRLAPARFRWLKGLDRTLWYGLNTADVPKVFVEGAGIVAQARAEQKAARLKLARPPLMTDEAINGLQSELELLGLVYPAEPIERRRKRRQSVTFPDTLYSPSEGEIDPFS</sequence>
<comment type="caution">
    <text evidence="4">The sequence shown here is derived from an EMBL/GenBank/DDBJ whole genome shotgun (WGS) entry which is preliminary data.</text>
</comment>
<gene>
    <name evidence="4" type="ORF">C7431_11065</name>
</gene>
<keyword evidence="2" id="KW-0472">Membrane</keyword>
<evidence type="ECO:0000313" key="5">
    <source>
        <dbReference type="Proteomes" id="UP000245981"/>
    </source>
</evidence>
<reference evidence="4 5" key="1">
    <citation type="submission" date="2018-05" db="EMBL/GenBank/DDBJ databases">
        <title>Genomic Encyclopedia of Type Strains, Phase IV (KMG-V): Genome sequencing to study the core and pangenomes of soil and plant-associated prokaryotes.</title>
        <authorList>
            <person name="Whitman W."/>
        </authorList>
    </citation>
    <scope>NUCLEOTIDE SEQUENCE [LARGE SCALE GENOMIC DNA]</scope>
    <source>
        <strain evidence="4 5">PNA 200-10</strain>
    </source>
</reference>
<keyword evidence="2" id="KW-0812">Transmembrane</keyword>
<dbReference type="Pfam" id="PF23127">
    <property type="entry name" value="DotM_C"/>
    <property type="match status" value="1"/>
</dbReference>
<protein>
    <submittedName>
        <fullName evidence="4">Intracellular multiplication protein IcmP</fullName>
    </submittedName>
</protein>
<dbReference type="RefSeq" id="WP_109718002.1">
    <property type="nucleotide sequence ID" value="NZ_QGHF01000010.1"/>
</dbReference>
<dbReference type="OrthoDB" id="5616932at2"/>
<name>A0A2V2BI44_9GAMM</name>
<evidence type="ECO:0000256" key="2">
    <source>
        <dbReference type="SAM" id="Phobius"/>
    </source>
</evidence>